<feature type="signal peptide" evidence="1">
    <location>
        <begin position="1"/>
        <end position="27"/>
    </location>
</feature>
<organism evidence="2 3">
    <name type="scientific">Pleurodeles waltl</name>
    <name type="common">Iberian ribbed newt</name>
    <dbReference type="NCBI Taxonomy" id="8319"/>
    <lineage>
        <taxon>Eukaryota</taxon>
        <taxon>Metazoa</taxon>
        <taxon>Chordata</taxon>
        <taxon>Craniata</taxon>
        <taxon>Vertebrata</taxon>
        <taxon>Euteleostomi</taxon>
        <taxon>Amphibia</taxon>
        <taxon>Batrachia</taxon>
        <taxon>Caudata</taxon>
        <taxon>Salamandroidea</taxon>
        <taxon>Salamandridae</taxon>
        <taxon>Pleurodelinae</taxon>
        <taxon>Pleurodeles</taxon>
    </lineage>
</organism>
<reference evidence="2" key="1">
    <citation type="journal article" date="2022" name="bioRxiv">
        <title>Sequencing and chromosome-scale assembly of the giantPleurodeles waltlgenome.</title>
        <authorList>
            <person name="Brown T."/>
            <person name="Elewa A."/>
            <person name="Iarovenko S."/>
            <person name="Subramanian E."/>
            <person name="Araus A.J."/>
            <person name="Petzold A."/>
            <person name="Susuki M."/>
            <person name="Suzuki K.-i.T."/>
            <person name="Hayashi T."/>
            <person name="Toyoda A."/>
            <person name="Oliveira C."/>
            <person name="Osipova E."/>
            <person name="Leigh N.D."/>
            <person name="Simon A."/>
            <person name="Yun M.H."/>
        </authorList>
    </citation>
    <scope>NUCLEOTIDE SEQUENCE</scope>
    <source>
        <strain evidence="2">20211129_DDA</strain>
        <tissue evidence="2">Liver</tissue>
    </source>
</reference>
<dbReference type="Proteomes" id="UP001066276">
    <property type="component" value="Chromosome 5"/>
</dbReference>
<comment type="caution">
    <text evidence="2">The sequence shown here is derived from an EMBL/GenBank/DDBJ whole genome shotgun (WGS) entry which is preliminary data.</text>
</comment>
<sequence length="152" mass="16304">MAAARVRRAWLLSFAQRIFFLETCVCSEDGHLIGRDLLPPAQPAGGFLHSGTWSPLCAWEASAGIPSDLWIERAGCCPQAHGRSGFQEYGSPPSRGNTVLLIRASGARQMSTVGPRFGSHSLLFGQLEVGSAEFPFVSAVASSERRQRSSGV</sequence>
<feature type="chain" id="PRO_5043955981" evidence="1">
    <location>
        <begin position="28"/>
        <end position="152"/>
    </location>
</feature>
<accession>A0AAV7RFG0</accession>
<keyword evidence="1" id="KW-0732">Signal</keyword>
<gene>
    <name evidence="2" type="ORF">NDU88_003988</name>
</gene>
<evidence type="ECO:0000256" key="1">
    <source>
        <dbReference type="SAM" id="SignalP"/>
    </source>
</evidence>
<keyword evidence="3" id="KW-1185">Reference proteome</keyword>
<evidence type="ECO:0000313" key="2">
    <source>
        <dbReference type="EMBL" id="KAJ1151201.1"/>
    </source>
</evidence>
<name>A0AAV7RFG0_PLEWA</name>
<dbReference type="AlphaFoldDB" id="A0AAV7RFG0"/>
<proteinExistence type="predicted"/>
<evidence type="ECO:0000313" key="3">
    <source>
        <dbReference type="Proteomes" id="UP001066276"/>
    </source>
</evidence>
<protein>
    <submittedName>
        <fullName evidence="2">Uncharacterized protein</fullName>
    </submittedName>
</protein>
<dbReference type="EMBL" id="JANPWB010000009">
    <property type="protein sequence ID" value="KAJ1151201.1"/>
    <property type="molecule type" value="Genomic_DNA"/>
</dbReference>